<dbReference type="InterPro" id="IPR039540">
    <property type="entry name" value="UBL3-like_ubiquitin_dom"/>
</dbReference>
<feature type="compositionally biased region" description="Basic and acidic residues" evidence="1">
    <location>
        <begin position="156"/>
        <end position="176"/>
    </location>
</feature>
<dbReference type="Gene3D" id="3.10.20.90">
    <property type="entry name" value="Phosphatidylinositol 3-kinase Catalytic Subunit, Chain A, domain 1"/>
    <property type="match status" value="1"/>
</dbReference>
<dbReference type="OrthoDB" id="1043111at2759"/>
<feature type="compositionally biased region" description="Polar residues" evidence="1">
    <location>
        <begin position="1"/>
        <end position="40"/>
    </location>
</feature>
<proteinExistence type="predicted"/>
<dbReference type="AlphaFoldDB" id="A0A316V2G6"/>
<evidence type="ECO:0000313" key="4">
    <source>
        <dbReference type="Proteomes" id="UP000245771"/>
    </source>
</evidence>
<dbReference type="RefSeq" id="XP_025352051.1">
    <property type="nucleotide sequence ID" value="XM_025499709.1"/>
</dbReference>
<dbReference type="EMBL" id="KZ819607">
    <property type="protein sequence ID" value="PWN31749.1"/>
    <property type="molecule type" value="Genomic_DNA"/>
</dbReference>
<accession>A0A316V2G6</accession>
<dbReference type="SUPFAM" id="SSF54236">
    <property type="entry name" value="Ubiquitin-like"/>
    <property type="match status" value="1"/>
</dbReference>
<evidence type="ECO:0000313" key="3">
    <source>
        <dbReference type="EMBL" id="PWN31749.1"/>
    </source>
</evidence>
<dbReference type="InParanoid" id="A0A316V2G6"/>
<feature type="region of interest" description="Disordered" evidence="1">
    <location>
        <begin position="1"/>
        <end position="52"/>
    </location>
</feature>
<protein>
    <recommendedName>
        <fullName evidence="2">UBL3-like ubiquitin domain-containing protein</fullName>
    </recommendedName>
</protein>
<dbReference type="InterPro" id="IPR029071">
    <property type="entry name" value="Ubiquitin-like_domsf"/>
</dbReference>
<sequence>MSVQEKGSTLSDVASSHDASGPSSPVNTQSPTTLQSTIKSQQHRKSNSAFSQAGIPSDKIRLDVLLISGQRRFFLVDPANTVKAVREKVWDEWPQDWPPKPTSLNSMRILHLGHILDDKVILCPPTTSGKSNQQTLSPGAMTPGKSTVVHLLIRQEPQKSSKEDDSPKDKLKKSSEAEEDSQSGCCGCVIS</sequence>
<dbReference type="PANTHER" id="PTHR13169">
    <property type="entry name" value="UBIQUITIN-LIKE PROTEIN 3 HCG-1 PROTEIN"/>
    <property type="match status" value="1"/>
</dbReference>
<organism evidence="3 4">
    <name type="scientific">Meira miltonrushii</name>
    <dbReference type="NCBI Taxonomy" id="1280837"/>
    <lineage>
        <taxon>Eukaryota</taxon>
        <taxon>Fungi</taxon>
        <taxon>Dikarya</taxon>
        <taxon>Basidiomycota</taxon>
        <taxon>Ustilaginomycotina</taxon>
        <taxon>Exobasidiomycetes</taxon>
        <taxon>Exobasidiales</taxon>
        <taxon>Brachybasidiaceae</taxon>
        <taxon>Meira</taxon>
    </lineage>
</organism>
<dbReference type="Pfam" id="PF13881">
    <property type="entry name" value="Rad60-SLD_2"/>
    <property type="match status" value="1"/>
</dbReference>
<dbReference type="GeneID" id="37021490"/>
<reference evidence="3 4" key="1">
    <citation type="journal article" date="2018" name="Mol. Biol. Evol.">
        <title>Broad Genomic Sampling Reveals a Smut Pathogenic Ancestry of the Fungal Clade Ustilaginomycotina.</title>
        <authorList>
            <person name="Kijpornyongpan T."/>
            <person name="Mondo S.J."/>
            <person name="Barry K."/>
            <person name="Sandor L."/>
            <person name="Lee J."/>
            <person name="Lipzen A."/>
            <person name="Pangilinan J."/>
            <person name="LaButti K."/>
            <person name="Hainaut M."/>
            <person name="Henrissat B."/>
            <person name="Grigoriev I.V."/>
            <person name="Spatafora J.W."/>
            <person name="Aime M.C."/>
        </authorList>
    </citation>
    <scope>NUCLEOTIDE SEQUENCE [LARGE SCALE GENOMIC DNA]</scope>
    <source>
        <strain evidence="3 4">MCA 3882</strain>
    </source>
</reference>
<gene>
    <name evidence="3" type="ORF">FA14DRAFT_162652</name>
</gene>
<dbReference type="Proteomes" id="UP000245771">
    <property type="component" value="Unassembled WGS sequence"/>
</dbReference>
<keyword evidence="4" id="KW-1185">Reference proteome</keyword>
<dbReference type="PANTHER" id="PTHR13169:SF0">
    <property type="entry name" value="UBIQUITIN-LIKE PROTEIN 3"/>
    <property type="match status" value="1"/>
</dbReference>
<evidence type="ECO:0000259" key="2">
    <source>
        <dbReference type="Pfam" id="PF13881"/>
    </source>
</evidence>
<feature type="region of interest" description="Disordered" evidence="1">
    <location>
        <begin position="154"/>
        <end position="191"/>
    </location>
</feature>
<dbReference type="InterPro" id="IPR040015">
    <property type="entry name" value="UBL3-like"/>
</dbReference>
<name>A0A316V2G6_9BASI</name>
<feature type="domain" description="UBL3-like ubiquitin" evidence="2">
    <location>
        <begin position="58"/>
        <end position="172"/>
    </location>
</feature>
<evidence type="ECO:0000256" key="1">
    <source>
        <dbReference type="SAM" id="MobiDB-lite"/>
    </source>
</evidence>